<dbReference type="PANTHER" id="PTHR36435">
    <property type="entry name" value="SLR1288 PROTEIN"/>
    <property type="match status" value="1"/>
</dbReference>
<dbReference type="InterPro" id="IPR052710">
    <property type="entry name" value="CAAX_protease"/>
</dbReference>
<dbReference type="InterPro" id="IPR003675">
    <property type="entry name" value="Rce1/LyrA-like_dom"/>
</dbReference>
<evidence type="ECO:0000313" key="3">
    <source>
        <dbReference type="Proteomes" id="UP000283786"/>
    </source>
</evidence>
<sequence>MTPPPARAPLPELWTDAPVALWRTGLGFILFALFYVAFSAVWFLAMPQPQDPQGLTLTMLGSFIVAILAVALMMRTLHQRPLVRLIGTPDIALRQGLRCFGAVMLMLGLVWMMPLPRDLTPIRYMSLPDWARLLPLALPLLMIQVSAEELLFRGYLQSRLAARFASPAIWALLPSVLFGALHFQSSAGDNGWLFVLTATVFGLAAADLTRRSGTLGPAIALHLANNIFGVLLLALPDGLGGLALFHLPVASADPALRPFIPIDLATTLVLWLTARLVLRR</sequence>
<keyword evidence="3" id="KW-1185">Reference proteome</keyword>
<proteinExistence type="predicted"/>
<dbReference type="AlphaFoldDB" id="A0A418SGI8"/>
<dbReference type="GO" id="GO:0080120">
    <property type="term" value="P:CAAX-box protein maturation"/>
    <property type="evidence" value="ECO:0007669"/>
    <property type="project" value="UniProtKB-ARBA"/>
</dbReference>
<gene>
    <name evidence="2" type="ORF">PSAL_030420</name>
</gene>
<dbReference type="EMBL" id="CP060436">
    <property type="protein sequence ID" value="QPM91787.1"/>
    <property type="molecule type" value="Genomic_DNA"/>
</dbReference>
<protein>
    <recommendedName>
        <fullName evidence="1">CAAX prenyl protease 2/Lysostaphin resistance protein A-like domain-containing protein</fullName>
    </recommendedName>
</protein>
<dbReference type="PANTHER" id="PTHR36435:SF1">
    <property type="entry name" value="CAAX AMINO TERMINAL PROTEASE FAMILY PROTEIN"/>
    <property type="match status" value="1"/>
</dbReference>
<reference evidence="2 3" key="1">
    <citation type="submission" date="2020-08" db="EMBL/GenBank/DDBJ databases">
        <title>Genome sequence of Rhodobacteraceae bacterium Lw-13e.</title>
        <authorList>
            <person name="Poehlein A."/>
            <person name="Wolter L."/>
            <person name="Daniel R."/>
            <person name="Brinkhoff T."/>
        </authorList>
    </citation>
    <scope>NUCLEOTIDE SEQUENCE [LARGE SCALE GENOMIC DNA]</scope>
    <source>
        <strain evidence="2 3">Lw-13e</strain>
    </source>
</reference>
<evidence type="ECO:0000313" key="2">
    <source>
        <dbReference type="EMBL" id="QPM91787.1"/>
    </source>
</evidence>
<organism evidence="2 3">
    <name type="scientific">Pseudooceanicola algae</name>
    <dbReference type="NCBI Taxonomy" id="1537215"/>
    <lineage>
        <taxon>Bacteria</taxon>
        <taxon>Pseudomonadati</taxon>
        <taxon>Pseudomonadota</taxon>
        <taxon>Alphaproteobacteria</taxon>
        <taxon>Rhodobacterales</taxon>
        <taxon>Paracoccaceae</taxon>
        <taxon>Pseudooceanicola</taxon>
    </lineage>
</organism>
<dbReference type="Proteomes" id="UP000283786">
    <property type="component" value="Chromosome"/>
</dbReference>
<dbReference type="GO" id="GO:0004175">
    <property type="term" value="F:endopeptidase activity"/>
    <property type="evidence" value="ECO:0007669"/>
    <property type="project" value="UniProtKB-ARBA"/>
</dbReference>
<dbReference type="RefSeq" id="WP_119839405.1">
    <property type="nucleotide sequence ID" value="NZ_CP060436.1"/>
</dbReference>
<dbReference type="Pfam" id="PF02517">
    <property type="entry name" value="Rce1-like"/>
    <property type="match status" value="1"/>
</dbReference>
<evidence type="ECO:0000259" key="1">
    <source>
        <dbReference type="Pfam" id="PF02517"/>
    </source>
</evidence>
<dbReference type="OrthoDB" id="7171777at2"/>
<name>A0A418SGI8_9RHOB</name>
<dbReference type="KEGG" id="palw:PSAL_030420"/>
<accession>A0A418SGI8</accession>
<feature type="domain" description="CAAX prenyl protease 2/Lysostaphin resistance protein A-like" evidence="1">
    <location>
        <begin position="133"/>
        <end position="228"/>
    </location>
</feature>